<accession>Q5YYF2</accession>
<sequence length="379" mass="40538">MSASPTTLLGFHADTAEAGTLAFEEVNWVERRDFVTLATAAALGSRLHPELERLAALLPDARTAATRTRVGAADVAAIEAMNDGFRRWGFAHGGGLCRTAALGQLRQVATLDDAVCGPSLRDRLRIATADLASVAGWLAYDVEDHNAARRLWTYAMHTAQQAEDHPRSTDLMVIILLDMAHQALHLRRPGDALTFARLAAATATGRRHPVSPTTAGYIQAVTSWCWAMLGEPEPTRRALGESGEKYAATTPDSVPPWAWFVTDAEIAGQRGHSLHLLSLSDPRFAEAAVAELSTAVAGHPIEHERSRAVVLPTLAVAQFRAGDTASAVKTGHEAISAGTALASRRCFSRLRDLDAVAARQQPTAEVRELRSALATALTA</sequence>
<proteinExistence type="predicted"/>
<dbReference type="STRING" id="247156.NFA_19430"/>
<dbReference type="HOGENOM" id="CLU_029927_6_0_11"/>
<dbReference type="KEGG" id="nfa:NFA_19430"/>
<protein>
    <recommendedName>
        <fullName evidence="3">XRE family transcriptional regulator</fullName>
    </recommendedName>
</protein>
<evidence type="ECO:0000313" key="1">
    <source>
        <dbReference type="EMBL" id="BAD56789.1"/>
    </source>
</evidence>
<dbReference type="eggNOG" id="COG0457">
    <property type="taxonomic scope" value="Bacteria"/>
</dbReference>
<keyword evidence="2" id="KW-1185">Reference proteome</keyword>
<dbReference type="GeneID" id="61132725"/>
<dbReference type="Proteomes" id="UP000006820">
    <property type="component" value="Chromosome"/>
</dbReference>
<organism evidence="1 2">
    <name type="scientific">Nocardia farcinica (strain IFM 10152)</name>
    <dbReference type="NCBI Taxonomy" id="247156"/>
    <lineage>
        <taxon>Bacteria</taxon>
        <taxon>Bacillati</taxon>
        <taxon>Actinomycetota</taxon>
        <taxon>Actinomycetes</taxon>
        <taxon>Mycobacteriales</taxon>
        <taxon>Nocardiaceae</taxon>
        <taxon>Nocardia</taxon>
    </lineage>
</organism>
<name>Q5YYF2_NOCFA</name>
<evidence type="ECO:0000313" key="2">
    <source>
        <dbReference type="Proteomes" id="UP000006820"/>
    </source>
</evidence>
<dbReference type="AlphaFoldDB" id="Q5YYF2"/>
<evidence type="ECO:0008006" key="3">
    <source>
        <dbReference type="Google" id="ProtNLM"/>
    </source>
</evidence>
<dbReference type="RefSeq" id="WP_011208474.1">
    <property type="nucleotide sequence ID" value="NC_006361.1"/>
</dbReference>
<gene>
    <name evidence="1" type="ordered locus">NFA_19430</name>
</gene>
<reference evidence="1 2" key="1">
    <citation type="journal article" date="2004" name="Proc. Natl. Acad. Sci. U.S.A.">
        <title>The complete genomic sequence of Nocardia farcinica IFM 10152.</title>
        <authorList>
            <person name="Ishikawa J."/>
            <person name="Yamashita A."/>
            <person name="Mikami Y."/>
            <person name="Hoshino Y."/>
            <person name="Kurita H."/>
            <person name="Hotta K."/>
            <person name="Shiba T."/>
            <person name="Hattori M."/>
        </authorList>
    </citation>
    <scope>NUCLEOTIDE SEQUENCE [LARGE SCALE GENOMIC DNA]</scope>
    <source>
        <strain evidence="1 2">IFM 10152</strain>
    </source>
</reference>
<dbReference type="EMBL" id="AP006618">
    <property type="protein sequence ID" value="BAD56789.1"/>
    <property type="molecule type" value="Genomic_DNA"/>
</dbReference>